<dbReference type="Proteomes" id="UP001165405">
    <property type="component" value="Unassembled WGS sequence"/>
</dbReference>
<dbReference type="Pfam" id="PF08244">
    <property type="entry name" value="Glyco_hydro_32C"/>
    <property type="match status" value="1"/>
</dbReference>
<dbReference type="EMBL" id="JAKGSG010000025">
    <property type="protein sequence ID" value="MCF4121058.1"/>
    <property type="molecule type" value="Genomic_DNA"/>
</dbReference>
<feature type="chain" id="PRO_5041430866" evidence="5">
    <location>
        <begin position="27"/>
        <end position="528"/>
    </location>
</feature>
<keyword evidence="5" id="KW-0732">Signal</keyword>
<name>A0AA41QD95_9MICO</name>
<dbReference type="InterPro" id="IPR013320">
    <property type="entry name" value="ConA-like_dom_sf"/>
</dbReference>
<evidence type="ECO:0000256" key="3">
    <source>
        <dbReference type="ARBA" id="ARBA00023295"/>
    </source>
</evidence>
<dbReference type="GO" id="GO:0005987">
    <property type="term" value="P:sucrose catabolic process"/>
    <property type="evidence" value="ECO:0007669"/>
    <property type="project" value="TreeGrafter"/>
</dbReference>
<evidence type="ECO:0000259" key="7">
    <source>
        <dbReference type="Pfam" id="PF08244"/>
    </source>
</evidence>
<keyword evidence="2 4" id="KW-0378">Hydrolase</keyword>
<dbReference type="AlphaFoldDB" id="A0AA41QD95"/>
<gene>
    <name evidence="8" type="ORF">L1785_08690</name>
</gene>
<dbReference type="PANTHER" id="PTHR42800:SF1">
    <property type="entry name" value="EXOINULINASE INUD (AFU_ORTHOLOGUE AFUA_5G00480)"/>
    <property type="match status" value="1"/>
</dbReference>
<dbReference type="InterPro" id="IPR013189">
    <property type="entry name" value="Glyco_hydro_32_C"/>
</dbReference>
<feature type="domain" description="Glycosyl hydrolase family 32 C-terminal" evidence="7">
    <location>
        <begin position="389"/>
        <end position="523"/>
    </location>
</feature>
<dbReference type="GO" id="GO:0004575">
    <property type="term" value="F:sucrose alpha-glucosidase activity"/>
    <property type="evidence" value="ECO:0007669"/>
    <property type="project" value="TreeGrafter"/>
</dbReference>
<dbReference type="CDD" id="cd18622">
    <property type="entry name" value="GH32_Inu-like"/>
    <property type="match status" value="1"/>
</dbReference>
<evidence type="ECO:0000256" key="1">
    <source>
        <dbReference type="ARBA" id="ARBA00009902"/>
    </source>
</evidence>
<dbReference type="GO" id="GO:0005737">
    <property type="term" value="C:cytoplasm"/>
    <property type="evidence" value="ECO:0007669"/>
    <property type="project" value="TreeGrafter"/>
</dbReference>
<evidence type="ECO:0000313" key="9">
    <source>
        <dbReference type="Proteomes" id="UP001165405"/>
    </source>
</evidence>
<reference evidence="8" key="1">
    <citation type="submission" date="2022-01" db="EMBL/GenBank/DDBJ databases">
        <title>Antribacter sp. nov., isolated from Guizhou of China.</title>
        <authorList>
            <person name="Chengliang C."/>
            <person name="Ya Z."/>
        </authorList>
    </citation>
    <scope>NUCLEOTIDE SEQUENCE</scope>
    <source>
        <strain evidence="8">KLBMP 9083</strain>
    </source>
</reference>
<dbReference type="InterPro" id="IPR006311">
    <property type="entry name" value="TAT_signal"/>
</dbReference>
<dbReference type="SUPFAM" id="SSF49899">
    <property type="entry name" value="Concanavalin A-like lectins/glucanases"/>
    <property type="match status" value="1"/>
</dbReference>
<proteinExistence type="inferred from homology"/>
<dbReference type="SMART" id="SM00640">
    <property type="entry name" value="Glyco_32"/>
    <property type="match status" value="1"/>
</dbReference>
<evidence type="ECO:0000256" key="2">
    <source>
        <dbReference type="ARBA" id="ARBA00022801"/>
    </source>
</evidence>
<dbReference type="Gene3D" id="2.115.10.20">
    <property type="entry name" value="Glycosyl hydrolase domain, family 43"/>
    <property type="match status" value="1"/>
</dbReference>
<dbReference type="InterPro" id="IPR013148">
    <property type="entry name" value="Glyco_hydro_32_N"/>
</dbReference>
<evidence type="ECO:0000313" key="8">
    <source>
        <dbReference type="EMBL" id="MCF4121058.1"/>
    </source>
</evidence>
<keyword evidence="9" id="KW-1185">Reference proteome</keyword>
<evidence type="ECO:0000256" key="4">
    <source>
        <dbReference type="RuleBase" id="RU362110"/>
    </source>
</evidence>
<dbReference type="RefSeq" id="WP_236088825.1">
    <property type="nucleotide sequence ID" value="NZ_JAKGSG010000025.1"/>
</dbReference>
<keyword evidence="3 4" id="KW-0326">Glycosidase</keyword>
<dbReference type="InterPro" id="IPR001362">
    <property type="entry name" value="Glyco_hydro_32"/>
</dbReference>
<dbReference type="Gene3D" id="2.60.120.560">
    <property type="entry name" value="Exo-inulinase, domain 1"/>
    <property type="match status" value="1"/>
</dbReference>
<accession>A0AA41QD95</accession>
<evidence type="ECO:0000259" key="6">
    <source>
        <dbReference type="Pfam" id="PF00251"/>
    </source>
</evidence>
<feature type="signal peptide" evidence="5">
    <location>
        <begin position="1"/>
        <end position="26"/>
    </location>
</feature>
<dbReference type="SUPFAM" id="SSF75005">
    <property type="entry name" value="Arabinanase/levansucrase/invertase"/>
    <property type="match status" value="1"/>
</dbReference>
<dbReference type="PROSITE" id="PS51318">
    <property type="entry name" value="TAT"/>
    <property type="match status" value="1"/>
</dbReference>
<dbReference type="PANTHER" id="PTHR42800">
    <property type="entry name" value="EXOINULINASE INUD (AFU_ORTHOLOGUE AFUA_5G00480)"/>
    <property type="match status" value="1"/>
</dbReference>
<comment type="similarity">
    <text evidence="1 4">Belongs to the glycosyl hydrolase 32 family.</text>
</comment>
<organism evidence="8 9">
    <name type="scientific">Antribacter soli</name>
    <dbReference type="NCBI Taxonomy" id="2910976"/>
    <lineage>
        <taxon>Bacteria</taxon>
        <taxon>Bacillati</taxon>
        <taxon>Actinomycetota</taxon>
        <taxon>Actinomycetes</taxon>
        <taxon>Micrococcales</taxon>
        <taxon>Promicromonosporaceae</taxon>
        <taxon>Antribacter</taxon>
    </lineage>
</organism>
<feature type="domain" description="Glycosyl hydrolase family 32 N-terminal" evidence="6">
    <location>
        <begin position="60"/>
        <end position="361"/>
    </location>
</feature>
<dbReference type="Pfam" id="PF00251">
    <property type="entry name" value="Glyco_hydro_32N"/>
    <property type="match status" value="1"/>
</dbReference>
<dbReference type="InterPro" id="IPR023296">
    <property type="entry name" value="Glyco_hydro_beta-prop_sf"/>
</dbReference>
<evidence type="ECO:0000256" key="5">
    <source>
        <dbReference type="SAM" id="SignalP"/>
    </source>
</evidence>
<protein>
    <submittedName>
        <fullName evidence="8">Glycoside hydrolase family 32 protein</fullName>
    </submittedName>
</protein>
<comment type="caution">
    <text evidence="8">The sequence shown here is derived from an EMBL/GenBank/DDBJ whole genome shotgun (WGS) entry which is preliminary data.</text>
</comment>
<sequence>MTTIQPSRRALLLGAAGGLAAGAAGAMLGPTSAAALASTRPASSRTGGPHVNQTYRPAYHLSVPDNWKNDPQRPIYLDGEYLYYYLYNADYLTGGGGTAWRLATTRDHVSFIDQGVAIPKFTTANGDCWSGCLVVDHENTAGYGPGAVVALVTQAPAGRQAQYLWYSTDRGRTFQPGPIDPVLPNPGVNDFRDPKVIWDDARSRWFMANAEGNRIGFYASDNLHRWERVGEFVRDDIGLLECPDVFSMRAADGTDHWVLGVSANGKGRGLPATFAYWTGSFDGSTFVPDGAEPQWLDRGFDFYGAVTYPHHRADGTEDPGLRHALGWANFWDYPHNAPSLVTDGYNGDDMIVRDVRLERDDDGTYYLASQPTAALADHVTVSHELGDVRVDGTLDLDVTARAYELSCDLVWDPANRPGNIGFELCRAPGGGRHVAAGAYLDGGFAFVNRRPSFNPSGGESQTPVDRTAGRLRIRVLVDHASVELFVGDGRIVHSHRVFPLAGDNHIRLFSHGGMAVFEGLTVRELEVS</sequence>